<evidence type="ECO:0000256" key="1">
    <source>
        <dbReference type="SAM" id="Phobius"/>
    </source>
</evidence>
<feature type="transmembrane region" description="Helical" evidence="1">
    <location>
        <begin position="164"/>
        <end position="188"/>
    </location>
</feature>
<dbReference type="InterPro" id="IPR025495">
    <property type="entry name" value="DUF4386"/>
</dbReference>
<evidence type="ECO:0000313" key="3">
    <source>
        <dbReference type="Proteomes" id="UP000249340"/>
    </source>
</evidence>
<keyword evidence="1" id="KW-1133">Transmembrane helix</keyword>
<protein>
    <submittedName>
        <fullName evidence="2">DUF4386 domain-containing protein</fullName>
    </submittedName>
</protein>
<dbReference type="EMBL" id="CP031264">
    <property type="protein sequence ID" value="AXI76485.1"/>
    <property type="molecule type" value="Genomic_DNA"/>
</dbReference>
<feature type="transmembrane region" description="Helical" evidence="1">
    <location>
        <begin position="194"/>
        <end position="214"/>
    </location>
</feature>
<evidence type="ECO:0000313" key="2">
    <source>
        <dbReference type="EMBL" id="AXI76485.1"/>
    </source>
</evidence>
<dbReference type="RefSeq" id="WP_111489287.1">
    <property type="nucleotide sequence ID" value="NZ_CP031264.1"/>
</dbReference>
<feature type="transmembrane region" description="Helical" evidence="1">
    <location>
        <begin position="85"/>
        <end position="108"/>
    </location>
</feature>
<organism evidence="2 3">
    <name type="scientific">Peterkaempfera bronchialis</name>
    <dbReference type="NCBI Taxonomy" id="2126346"/>
    <lineage>
        <taxon>Bacteria</taxon>
        <taxon>Bacillati</taxon>
        <taxon>Actinomycetota</taxon>
        <taxon>Actinomycetes</taxon>
        <taxon>Kitasatosporales</taxon>
        <taxon>Streptomycetaceae</taxon>
        <taxon>Peterkaempfera</taxon>
    </lineage>
</organism>
<feature type="transmembrane region" description="Helical" evidence="1">
    <location>
        <begin position="120"/>
        <end position="143"/>
    </location>
</feature>
<gene>
    <name evidence="2" type="ORF">C7M71_002370</name>
</gene>
<reference evidence="3" key="1">
    <citation type="submission" date="2018-07" db="EMBL/GenBank/DDBJ databases">
        <title>Streptacidiphilus bronchialis DSM 106435 chromosome.</title>
        <authorList>
            <person name="Batra D."/>
            <person name="Gulvik C.A."/>
        </authorList>
    </citation>
    <scope>NUCLEOTIDE SEQUENCE [LARGE SCALE GENOMIC DNA]</scope>
    <source>
        <strain evidence="3">DSM 106435</strain>
    </source>
</reference>
<proteinExistence type="predicted"/>
<accession>A0A345SRY0</accession>
<feature type="transmembrane region" description="Helical" evidence="1">
    <location>
        <begin position="49"/>
        <end position="73"/>
    </location>
</feature>
<feature type="transmembrane region" description="Helical" evidence="1">
    <location>
        <begin position="7"/>
        <end position="29"/>
    </location>
</feature>
<name>A0A345SRY0_9ACTN</name>
<dbReference type="Pfam" id="PF14329">
    <property type="entry name" value="DUF4386"/>
    <property type="match status" value="1"/>
</dbReference>
<keyword evidence="1" id="KW-0472">Membrane</keyword>
<dbReference type="KEGG" id="stri:C7M71_002370"/>
<sequence length="240" mass="24929">MASPRKLATVAGVCYLITHVTSIGGLILYSPVLHNADYIAGRGADTRVLLGALFEVVLAIAIIGTAFTLFPVARRHSEGLAVGYVGLRTLEAAVITVGIVSLLAVVTLRQHPPQGADQGSLLAMGGALVAVHDWTFLLGPNFVCGANTTVAAYLMYRSQLVPRFIAVLGLVGGPLIFASAIAELFGLYQQVSGAGALTAIPVFAWELTLAIWLISRGFKTSAGAIDVTATAASLAGSERR</sequence>
<dbReference type="Proteomes" id="UP000249340">
    <property type="component" value="Chromosome"/>
</dbReference>
<keyword evidence="1" id="KW-0812">Transmembrane</keyword>
<keyword evidence="3" id="KW-1185">Reference proteome</keyword>
<dbReference type="OrthoDB" id="1176146at2"/>
<dbReference type="AlphaFoldDB" id="A0A345SRY0"/>